<accession>A0ABT1EIM3</accession>
<organism evidence="1 2">
    <name type="scientific">Ohessyouella blattaphilus</name>
    <dbReference type="NCBI Taxonomy" id="2949333"/>
    <lineage>
        <taxon>Bacteria</taxon>
        <taxon>Bacillati</taxon>
        <taxon>Bacillota</taxon>
        <taxon>Clostridia</taxon>
        <taxon>Lachnospirales</taxon>
        <taxon>Lachnospiraceae</taxon>
        <taxon>Ohessyouella</taxon>
    </lineage>
</organism>
<protein>
    <submittedName>
        <fullName evidence="1">Uncharacterized protein</fullName>
    </submittedName>
</protein>
<reference evidence="1 2" key="1">
    <citation type="journal article" date="2022" name="Genome Biol. Evol.">
        <title>Host diet, physiology and behaviors set the stage for Lachnospiraceae cladogenesis.</title>
        <authorList>
            <person name="Vera-Ponce De Leon A."/>
            <person name="Schneider M."/>
            <person name="Jahnes B.C."/>
            <person name="Sadowski V."/>
            <person name="Camuy-Velez L.A."/>
            <person name="Duan J."/>
            <person name="Sabree Z.L."/>
        </authorList>
    </citation>
    <scope>NUCLEOTIDE SEQUENCE [LARGE SCALE GENOMIC DNA]</scope>
    <source>
        <strain evidence="1 2">PAL227</strain>
    </source>
</reference>
<comment type="caution">
    <text evidence="1">The sequence shown here is derived from an EMBL/GenBank/DDBJ whole genome shotgun (WGS) entry which is preliminary data.</text>
</comment>
<dbReference type="EMBL" id="JAMZFV010000014">
    <property type="protein sequence ID" value="MCP1110550.1"/>
    <property type="molecule type" value="Genomic_DNA"/>
</dbReference>
<evidence type="ECO:0000313" key="2">
    <source>
        <dbReference type="Proteomes" id="UP001523565"/>
    </source>
</evidence>
<sequence>MQASNFKLGAGEISRNGRFFNDSNKAELESLMDKAGLEVLEIFETSDAREDRGEEKWINVIARK</sequence>
<gene>
    <name evidence="1" type="ORF">NK118_09835</name>
</gene>
<dbReference type="Proteomes" id="UP001523565">
    <property type="component" value="Unassembled WGS sequence"/>
</dbReference>
<keyword evidence="2" id="KW-1185">Reference proteome</keyword>
<evidence type="ECO:0000313" key="1">
    <source>
        <dbReference type="EMBL" id="MCP1110550.1"/>
    </source>
</evidence>
<name>A0ABT1EIM3_9FIRM</name>
<proteinExistence type="predicted"/>